<dbReference type="PANTHER" id="PTHR11085">
    <property type="entry name" value="NAD-DEPENDENT PROTEIN DEACYLASE SIRTUIN-5, MITOCHONDRIAL-RELATED"/>
    <property type="match status" value="1"/>
</dbReference>
<dbReference type="GO" id="GO:0005739">
    <property type="term" value="C:mitochondrion"/>
    <property type="evidence" value="ECO:0007669"/>
    <property type="project" value="UniProtKB-SubCell"/>
</dbReference>
<feature type="binding site" evidence="9">
    <location>
        <position position="296"/>
    </location>
    <ligand>
        <name>Zn(2+)</name>
        <dbReference type="ChEBI" id="CHEBI:29105"/>
    </ligand>
</feature>
<dbReference type="InterPro" id="IPR026591">
    <property type="entry name" value="Sirtuin_cat_small_dom_sf"/>
</dbReference>
<feature type="compositionally biased region" description="Basic residues" evidence="10">
    <location>
        <begin position="329"/>
        <end position="340"/>
    </location>
</feature>
<dbReference type="InterPro" id="IPR026590">
    <property type="entry name" value="Ssirtuin_cat_dom"/>
</dbReference>
<evidence type="ECO:0000256" key="8">
    <source>
        <dbReference type="ARBA" id="ARBA00023128"/>
    </source>
</evidence>
<comment type="caution">
    <text evidence="12">The sequence shown here is derived from an EMBL/GenBank/DDBJ whole genome shotgun (WGS) entry which is preliminary data.</text>
</comment>
<dbReference type="InterPro" id="IPR003000">
    <property type="entry name" value="Sirtuin"/>
</dbReference>
<feature type="binding site" evidence="9">
    <location>
        <position position="320"/>
    </location>
    <ligand>
        <name>Zn(2+)</name>
        <dbReference type="ChEBI" id="CHEBI:29105"/>
    </ligand>
</feature>
<evidence type="ECO:0000259" key="11">
    <source>
        <dbReference type="PROSITE" id="PS50305"/>
    </source>
</evidence>
<accession>A0A8H7C8V6</accession>
<evidence type="ECO:0000256" key="9">
    <source>
        <dbReference type="PROSITE-ProRule" id="PRU00236"/>
    </source>
</evidence>
<dbReference type="EMBL" id="JABXXO010000009">
    <property type="protein sequence ID" value="KAF7770640.1"/>
    <property type="molecule type" value="Genomic_DNA"/>
</dbReference>
<keyword evidence="7" id="KW-0520">NAD</keyword>
<dbReference type="AlphaFoldDB" id="A0A8H7C8V6"/>
<feature type="domain" description="Deacetylase sirtuin-type" evidence="11">
    <location>
        <begin position="160"/>
        <end position="451"/>
    </location>
</feature>
<feature type="compositionally biased region" description="Polar residues" evidence="10">
    <location>
        <begin position="1"/>
        <end position="15"/>
    </location>
</feature>
<dbReference type="GO" id="GO:0046872">
    <property type="term" value="F:metal ion binding"/>
    <property type="evidence" value="ECO:0007669"/>
    <property type="project" value="UniProtKB-KW"/>
</dbReference>
<feature type="compositionally biased region" description="Basic and acidic residues" evidence="10">
    <location>
        <begin position="544"/>
        <end position="553"/>
    </location>
</feature>
<evidence type="ECO:0000256" key="1">
    <source>
        <dbReference type="ARBA" id="ARBA00001947"/>
    </source>
</evidence>
<evidence type="ECO:0000256" key="6">
    <source>
        <dbReference type="ARBA" id="ARBA00022833"/>
    </source>
</evidence>
<protein>
    <recommendedName>
        <fullName evidence="11">Deacetylase sirtuin-type domain-containing protein</fullName>
    </recommendedName>
</protein>
<dbReference type="GO" id="GO:0046970">
    <property type="term" value="F:histone H4K16 deacetylase activity, NAD-dependent"/>
    <property type="evidence" value="ECO:0007669"/>
    <property type="project" value="TreeGrafter"/>
</dbReference>
<gene>
    <name evidence="12" type="ORF">Agabi119p4_6614</name>
</gene>
<proteinExistence type="inferred from homology"/>
<evidence type="ECO:0000256" key="2">
    <source>
        <dbReference type="ARBA" id="ARBA00004173"/>
    </source>
</evidence>
<evidence type="ECO:0000313" key="12">
    <source>
        <dbReference type="EMBL" id="KAF7770640.1"/>
    </source>
</evidence>
<keyword evidence="8" id="KW-0496">Mitochondrion</keyword>
<organism evidence="12 13">
    <name type="scientific">Agaricus bisporus var. burnettii</name>
    <dbReference type="NCBI Taxonomy" id="192524"/>
    <lineage>
        <taxon>Eukaryota</taxon>
        <taxon>Fungi</taxon>
        <taxon>Dikarya</taxon>
        <taxon>Basidiomycota</taxon>
        <taxon>Agaricomycotina</taxon>
        <taxon>Agaricomycetes</taxon>
        <taxon>Agaricomycetidae</taxon>
        <taxon>Agaricales</taxon>
        <taxon>Agaricineae</taxon>
        <taxon>Agaricaceae</taxon>
        <taxon>Agaricus</taxon>
    </lineage>
</organism>
<keyword evidence="5 9" id="KW-0479">Metal-binding</keyword>
<name>A0A8H7C8V6_AGABI</name>
<comment type="cofactor">
    <cofactor evidence="1">
        <name>Zn(2+)</name>
        <dbReference type="ChEBI" id="CHEBI:29105"/>
    </cofactor>
</comment>
<dbReference type="Proteomes" id="UP000629468">
    <property type="component" value="Unassembled WGS sequence"/>
</dbReference>
<dbReference type="Gene3D" id="3.30.1600.10">
    <property type="entry name" value="SIR2/SIRT2 'Small Domain"/>
    <property type="match status" value="1"/>
</dbReference>
<dbReference type="InterPro" id="IPR029035">
    <property type="entry name" value="DHS-like_NAD/FAD-binding_dom"/>
</dbReference>
<dbReference type="Gene3D" id="3.40.50.1220">
    <property type="entry name" value="TPP-binding domain"/>
    <property type="match status" value="1"/>
</dbReference>
<dbReference type="Pfam" id="PF02146">
    <property type="entry name" value="SIR2"/>
    <property type="match status" value="1"/>
</dbReference>
<evidence type="ECO:0000256" key="10">
    <source>
        <dbReference type="SAM" id="MobiDB-lite"/>
    </source>
</evidence>
<dbReference type="GO" id="GO:0070403">
    <property type="term" value="F:NAD+ binding"/>
    <property type="evidence" value="ECO:0007669"/>
    <property type="project" value="InterPro"/>
</dbReference>
<evidence type="ECO:0000256" key="3">
    <source>
        <dbReference type="ARBA" id="ARBA00006924"/>
    </source>
</evidence>
<evidence type="ECO:0000313" key="13">
    <source>
        <dbReference type="Proteomes" id="UP000629468"/>
    </source>
</evidence>
<feature type="region of interest" description="Disordered" evidence="10">
    <location>
        <begin position="1"/>
        <end position="21"/>
    </location>
</feature>
<feature type="binding site" evidence="9">
    <location>
        <position position="299"/>
    </location>
    <ligand>
        <name>Zn(2+)</name>
        <dbReference type="ChEBI" id="CHEBI:29105"/>
    </ligand>
</feature>
<feature type="binding site" evidence="9">
    <location>
        <position position="323"/>
    </location>
    <ligand>
        <name>Zn(2+)</name>
        <dbReference type="ChEBI" id="CHEBI:29105"/>
    </ligand>
</feature>
<dbReference type="PANTHER" id="PTHR11085:SF9">
    <property type="entry name" value="NAD-DEPENDENT PROTEIN DEACETYLASE SIRTUIN-1"/>
    <property type="match status" value="1"/>
</dbReference>
<sequence>MSQTREPSPSRENSPLSEDEDESLLALQIRAFLEASEDVDIDRETIEDLMRVLSDHQERKDSTVDAEGIPDDQTISQEDQPSSEEAEWTKQEVKQMLHHLKEYGSSSFIDKYVLERSIPITRLVEALGVSLCPELRTLRPQTLLYFLKVAMSHELRMRDRVGSYNTIEDAVKLIQGSRRIMILTGAGISVSCGIPDFRSRDGLYASIKARGEYELDDPQQMFDIQYFKDDPAVFYSFASQIYPSNFIPSPCHRFIKCVEDKGKLLRNYTQNIDTLETLAGVRRVLQCHGSFATATCLQCHRKVPGTEIETEILSRKVPLCLVCNPSKPQPKKRKQTRKQAKGQWDSDADDESDAPAYPPGIMKPDITFFGEKLDDQFDHALIEDRNQVDLLIVIGTSLKVSPVAEIIYHIPHSVPQILINKTPIRHINPDIILLGDADAIILYLCEELGWEVPSPETNCAKATSSDSVDQSELLEVNHKKRPLTVSDIHKRPTQVGNSYVWLFDGAEGGTWVQDLERGSSCIQGSSCSSSGSAEDVATNGFNQREAKKPKIDH</sequence>
<dbReference type="PROSITE" id="PS50305">
    <property type="entry name" value="SIRTUIN"/>
    <property type="match status" value="1"/>
</dbReference>
<comment type="subcellular location">
    <subcellularLocation>
        <location evidence="2">Mitochondrion</location>
    </subcellularLocation>
</comment>
<evidence type="ECO:0000256" key="5">
    <source>
        <dbReference type="ARBA" id="ARBA00022723"/>
    </source>
</evidence>
<dbReference type="GO" id="GO:0005634">
    <property type="term" value="C:nucleus"/>
    <property type="evidence" value="ECO:0007669"/>
    <property type="project" value="TreeGrafter"/>
</dbReference>
<evidence type="ECO:0000256" key="4">
    <source>
        <dbReference type="ARBA" id="ARBA00022679"/>
    </source>
</evidence>
<keyword evidence="4" id="KW-0808">Transferase</keyword>
<feature type="active site" description="Proton acceptor" evidence="9">
    <location>
        <position position="288"/>
    </location>
</feature>
<feature type="region of interest" description="Disordered" evidence="10">
    <location>
        <begin position="327"/>
        <end position="357"/>
    </location>
</feature>
<comment type="similarity">
    <text evidence="3">Belongs to the sirtuin family. Class I subfamily.</text>
</comment>
<dbReference type="SUPFAM" id="SSF52467">
    <property type="entry name" value="DHS-like NAD/FAD-binding domain"/>
    <property type="match status" value="1"/>
</dbReference>
<reference evidence="12 13" key="1">
    <citation type="journal article" name="Sci. Rep.">
        <title>Telomere-to-telomere assembled and centromere annotated genomes of the two main subspecies of the button mushroom Agaricus bisporus reveal especially polymorphic chromosome ends.</title>
        <authorList>
            <person name="Sonnenberg A.S.M."/>
            <person name="Sedaghat-Telgerd N."/>
            <person name="Lavrijssen B."/>
            <person name="Ohm R.A."/>
            <person name="Hendrickx P.M."/>
            <person name="Scholtmeijer K."/>
            <person name="Baars J.J.P."/>
            <person name="van Peer A."/>
        </authorList>
    </citation>
    <scope>NUCLEOTIDE SEQUENCE [LARGE SCALE GENOMIC DNA]</scope>
    <source>
        <strain evidence="12 13">H119_p4</strain>
    </source>
</reference>
<feature type="region of interest" description="Disordered" evidence="10">
    <location>
        <begin position="56"/>
        <end position="86"/>
    </location>
</feature>
<feature type="region of interest" description="Disordered" evidence="10">
    <location>
        <begin position="524"/>
        <end position="553"/>
    </location>
</feature>
<dbReference type="InterPro" id="IPR050134">
    <property type="entry name" value="NAD-dep_sirtuin_deacylases"/>
</dbReference>
<evidence type="ECO:0000256" key="7">
    <source>
        <dbReference type="ARBA" id="ARBA00023027"/>
    </source>
</evidence>
<keyword evidence="6 9" id="KW-0862">Zinc</keyword>